<dbReference type="EMBL" id="LLZH01000352">
    <property type="protein sequence ID" value="KUL21492.1"/>
    <property type="molecule type" value="Genomic_DNA"/>
</dbReference>
<dbReference type="RefSeq" id="WP_067708655.1">
    <property type="nucleotide sequence ID" value="NZ_LLZH01000352.1"/>
</dbReference>
<keyword evidence="3" id="KW-1185">Reference proteome</keyword>
<evidence type="ECO:0000259" key="1">
    <source>
        <dbReference type="PROSITE" id="PS50801"/>
    </source>
</evidence>
<reference evidence="2 3" key="1">
    <citation type="submission" date="2015-10" db="EMBL/GenBank/DDBJ databases">
        <authorList>
            <person name="Gilbert D.G."/>
        </authorList>
    </citation>
    <scope>NUCLEOTIDE SEQUENCE [LARGE SCALE GENOMIC DNA]</scope>
    <source>
        <strain evidence="2 3">NRRL B-16712</strain>
    </source>
</reference>
<evidence type="ECO:0000313" key="3">
    <source>
        <dbReference type="Proteomes" id="UP000053244"/>
    </source>
</evidence>
<dbReference type="CDD" id="cd07043">
    <property type="entry name" value="STAS_anti-anti-sigma_factors"/>
    <property type="match status" value="1"/>
</dbReference>
<organism evidence="2 3">
    <name type="scientific">Actinoplanes awajinensis subsp. mycoplanecinus</name>
    <dbReference type="NCBI Taxonomy" id="135947"/>
    <lineage>
        <taxon>Bacteria</taxon>
        <taxon>Bacillati</taxon>
        <taxon>Actinomycetota</taxon>
        <taxon>Actinomycetes</taxon>
        <taxon>Micromonosporales</taxon>
        <taxon>Micromonosporaceae</taxon>
        <taxon>Actinoplanes</taxon>
    </lineage>
</organism>
<name>A0A124G726_9ACTN</name>
<dbReference type="AlphaFoldDB" id="A0A124G726"/>
<dbReference type="Gene3D" id="3.30.750.24">
    <property type="entry name" value="STAS domain"/>
    <property type="match status" value="1"/>
</dbReference>
<accession>A0A124G726</accession>
<dbReference type="SUPFAM" id="SSF52091">
    <property type="entry name" value="SpoIIaa-like"/>
    <property type="match status" value="1"/>
</dbReference>
<feature type="domain" description="STAS" evidence="1">
    <location>
        <begin position="15"/>
        <end position="99"/>
    </location>
</feature>
<dbReference type="PROSITE" id="PS50801">
    <property type="entry name" value="STAS"/>
    <property type="match status" value="1"/>
</dbReference>
<dbReference type="InterPro" id="IPR036513">
    <property type="entry name" value="STAS_dom_sf"/>
</dbReference>
<dbReference type="OrthoDB" id="4628340at2"/>
<dbReference type="InterPro" id="IPR002645">
    <property type="entry name" value="STAS_dom"/>
</dbReference>
<dbReference type="Pfam" id="PF01740">
    <property type="entry name" value="STAS"/>
    <property type="match status" value="1"/>
</dbReference>
<protein>
    <submittedName>
        <fullName evidence="2">Anti-anti-sigma factor</fullName>
    </submittedName>
</protein>
<comment type="caution">
    <text evidence="2">The sequence shown here is derived from an EMBL/GenBank/DDBJ whole genome shotgun (WGS) entry which is preliminary data.</text>
</comment>
<evidence type="ECO:0000313" key="2">
    <source>
        <dbReference type="EMBL" id="KUL21492.1"/>
    </source>
</evidence>
<gene>
    <name evidence="2" type="ORF">ADL15_50490</name>
</gene>
<sequence length="99" mass="9998">MTTALTLTTGNDSAGAPVLTAVGEIDMSNAETFAAALIGAVTSAGRALLVDLTAVEYLDSAGLAALFHHADRIEVVTGPLLAPLLAVSGLADLTTVHRR</sequence>
<dbReference type="Proteomes" id="UP000053244">
    <property type="component" value="Unassembled WGS sequence"/>
</dbReference>
<proteinExistence type="predicted"/>